<dbReference type="InterPro" id="IPR003848">
    <property type="entry name" value="DUF218"/>
</dbReference>
<gene>
    <name evidence="2" type="ORF">SAMN04244553_0530</name>
</gene>
<dbReference type="RefSeq" id="WP_097243486.1">
    <property type="nucleotide sequence ID" value="NZ_JAMTCW010000001.1"/>
</dbReference>
<evidence type="ECO:0000313" key="3">
    <source>
        <dbReference type="Proteomes" id="UP000219565"/>
    </source>
</evidence>
<keyword evidence="3" id="KW-1185">Reference proteome</keyword>
<evidence type="ECO:0000313" key="2">
    <source>
        <dbReference type="EMBL" id="SNY75648.1"/>
    </source>
</evidence>
<sequence length="192" mass="21606">MWSRLQLAIAGLVLVMLWGEWRNWRASRRLVGSVAGTSEAVVVLGYRNAGARANAMNRWRVRAGLRSIDPSVVDSRLVLCGGACAGPHTEAELMARYATESCGYRGKLVLEDRSRSTWENIAFAIPYLEDVDRIKIVSLPCHAEKARHYLARQCPPLARRLARGAEYRFGEWMPLKPIVALYGLWKDRRAPA</sequence>
<organism evidence="2 3">
    <name type="scientific">Nocardia amikacinitolerans</name>
    <dbReference type="NCBI Taxonomy" id="756689"/>
    <lineage>
        <taxon>Bacteria</taxon>
        <taxon>Bacillati</taxon>
        <taxon>Actinomycetota</taxon>
        <taxon>Actinomycetes</taxon>
        <taxon>Mycobacteriales</taxon>
        <taxon>Nocardiaceae</taxon>
        <taxon>Nocardia</taxon>
    </lineage>
</organism>
<protein>
    <submittedName>
        <fullName evidence="2">DUF218 domain-containing protein</fullName>
    </submittedName>
</protein>
<proteinExistence type="predicted"/>
<feature type="domain" description="DUF218" evidence="1">
    <location>
        <begin position="39"/>
        <end position="153"/>
    </location>
</feature>
<dbReference type="Proteomes" id="UP000219565">
    <property type="component" value="Unassembled WGS sequence"/>
</dbReference>
<dbReference type="Gene3D" id="3.40.50.620">
    <property type="entry name" value="HUPs"/>
    <property type="match status" value="1"/>
</dbReference>
<dbReference type="InterPro" id="IPR014729">
    <property type="entry name" value="Rossmann-like_a/b/a_fold"/>
</dbReference>
<dbReference type="CDD" id="cd06259">
    <property type="entry name" value="YdcF-like"/>
    <property type="match status" value="1"/>
</dbReference>
<dbReference type="STRING" id="1379680.GCA_001612615_00501"/>
<accession>A0A285KSL7</accession>
<dbReference type="OrthoDB" id="3259960at2"/>
<dbReference type="EMBL" id="OBEG01000001">
    <property type="protein sequence ID" value="SNY75648.1"/>
    <property type="molecule type" value="Genomic_DNA"/>
</dbReference>
<dbReference type="Pfam" id="PF02698">
    <property type="entry name" value="DUF218"/>
    <property type="match status" value="1"/>
</dbReference>
<reference evidence="2 3" key="1">
    <citation type="submission" date="2017-09" db="EMBL/GenBank/DDBJ databases">
        <authorList>
            <person name="Ehlers B."/>
            <person name="Leendertz F.H."/>
        </authorList>
    </citation>
    <scope>NUCLEOTIDE SEQUENCE [LARGE SCALE GENOMIC DNA]</scope>
    <source>
        <strain evidence="2 3">DSM 45537</strain>
    </source>
</reference>
<dbReference type="AlphaFoldDB" id="A0A285KSL7"/>
<evidence type="ECO:0000259" key="1">
    <source>
        <dbReference type="Pfam" id="PF02698"/>
    </source>
</evidence>
<name>A0A285KSL7_9NOCA</name>